<proteinExistence type="predicted"/>
<feature type="signal peptide" evidence="6">
    <location>
        <begin position="1"/>
        <end position="24"/>
    </location>
</feature>
<dbReference type="PROSITE" id="PS00022">
    <property type="entry name" value="EGF_1"/>
    <property type="match status" value="1"/>
</dbReference>
<evidence type="ECO:0000256" key="3">
    <source>
        <dbReference type="ARBA" id="ARBA00022840"/>
    </source>
</evidence>
<organism evidence="9">
    <name type="scientific">Aphanomyces astaci</name>
    <name type="common">Crayfish plague agent</name>
    <dbReference type="NCBI Taxonomy" id="112090"/>
    <lineage>
        <taxon>Eukaryota</taxon>
        <taxon>Sar</taxon>
        <taxon>Stramenopiles</taxon>
        <taxon>Oomycota</taxon>
        <taxon>Saprolegniomycetes</taxon>
        <taxon>Saprolegniales</taxon>
        <taxon>Verrucalvaceae</taxon>
        <taxon>Aphanomyces</taxon>
    </lineage>
</organism>
<dbReference type="RefSeq" id="XP_009821985.1">
    <property type="nucleotide sequence ID" value="XM_009823683.1"/>
</dbReference>
<dbReference type="PANTHER" id="PTHR12241:SF145">
    <property type="entry name" value="TUBULIN POLYGLUTAMYLASE TTLL5"/>
    <property type="match status" value="1"/>
</dbReference>
<dbReference type="GO" id="GO:0036064">
    <property type="term" value="C:ciliary basal body"/>
    <property type="evidence" value="ECO:0007669"/>
    <property type="project" value="TreeGrafter"/>
</dbReference>
<dbReference type="Gene3D" id="2.60.120.260">
    <property type="entry name" value="Galactose-binding domain-like"/>
    <property type="match status" value="1"/>
</dbReference>
<accession>W4HC80</accession>
<feature type="domain" description="EGF-like" evidence="7 8">
    <location>
        <begin position="543"/>
        <end position="554"/>
    </location>
</feature>
<dbReference type="GO" id="GO:0000226">
    <property type="term" value="P:microtubule cytoskeleton organization"/>
    <property type="evidence" value="ECO:0007669"/>
    <property type="project" value="TreeGrafter"/>
</dbReference>
<dbReference type="GeneID" id="20802803"/>
<keyword evidence="3" id="KW-0067">ATP-binding</keyword>
<comment type="catalytic activity">
    <reaction evidence="5">
        <text>L-glutamyl-[protein] + L-glutamate + ATP = gamma-L-glutamyl-L-glutamyl-[protein] + ADP + phosphate + H(+)</text>
        <dbReference type="Rhea" id="RHEA:60144"/>
        <dbReference type="Rhea" id="RHEA-COMP:10208"/>
        <dbReference type="Rhea" id="RHEA-COMP:15517"/>
        <dbReference type="ChEBI" id="CHEBI:15378"/>
        <dbReference type="ChEBI" id="CHEBI:29973"/>
        <dbReference type="ChEBI" id="CHEBI:29985"/>
        <dbReference type="ChEBI" id="CHEBI:30616"/>
        <dbReference type="ChEBI" id="CHEBI:43474"/>
        <dbReference type="ChEBI" id="CHEBI:143622"/>
        <dbReference type="ChEBI" id="CHEBI:456216"/>
    </reaction>
    <physiologicalReaction direction="left-to-right" evidence="5">
        <dbReference type="Rhea" id="RHEA:60145"/>
    </physiologicalReaction>
</comment>
<dbReference type="EMBL" id="KI913114">
    <property type="protein sequence ID" value="ETV89585.1"/>
    <property type="molecule type" value="Genomic_DNA"/>
</dbReference>
<keyword evidence="1" id="KW-0436">Ligase</keyword>
<evidence type="ECO:0000256" key="1">
    <source>
        <dbReference type="ARBA" id="ARBA00022598"/>
    </source>
</evidence>
<dbReference type="CDD" id="cd00053">
    <property type="entry name" value="EGF"/>
    <property type="match status" value="1"/>
</dbReference>
<dbReference type="Pfam" id="PF23106">
    <property type="entry name" value="EGF_Teneurin"/>
    <property type="match status" value="1"/>
</dbReference>
<dbReference type="PANTHER" id="PTHR12241">
    <property type="entry name" value="TUBULIN POLYGLUTAMYLASE"/>
    <property type="match status" value="1"/>
</dbReference>
<dbReference type="Pfam" id="PF03133">
    <property type="entry name" value="TTL"/>
    <property type="match status" value="1"/>
</dbReference>
<dbReference type="VEuPathDB" id="FungiDB:H257_00807"/>
<feature type="chain" id="PRO_5004841889" description="Tubulin--tyrosine ligase-like protein 5" evidence="6">
    <location>
        <begin position="25"/>
        <end position="624"/>
    </location>
</feature>
<dbReference type="InterPro" id="IPR000742">
    <property type="entry name" value="EGF"/>
</dbReference>
<evidence type="ECO:0000256" key="5">
    <source>
        <dbReference type="ARBA" id="ARBA00049274"/>
    </source>
</evidence>
<name>W4HC80_APHAT</name>
<protein>
    <recommendedName>
        <fullName evidence="4">Tubulin--tyrosine ligase-like protein 5</fullName>
    </recommendedName>
</protein>
<sequence length="624" mass="69500">MTRFLPWRHCLVCLALWAVGDGMANQPDPPRARKVYVITQEDTSFVELLVAAFARLGLAPLQVDGVDTHSWELAAAHADEFDLLWSVTPLSPAQLGKLSHRHKVNQLPGHDLVVSPAKRYGRYITLQGDHGRYEFNFMPPEFYFPRHKGAFVKAFEAMRGMARFSDRVNADPHFKRRWLVTKTAPSADPSTAAVTILTDPAQLEATPDQQLRIVHVVEPMLFSGHKAHVGVFVVVSSIDPLRIYIYHNVLLRMSVQKYPAALDSSSPRESFEVSDTSWLPPWEVDDLKAHYTELPSTQSEGTSHLKVLLRHLEHVGVDVAKFHKDVYSNVVKTIAASRGHFAKQARQASPQPSIDSFFQLFRFDMEIDDFGKPWVVSVQAQPSLKPQHFGSGSTGGLFSALTTDLVRLVGVLAPRDKTSAQLVVQADPTHCATHCDDRLRVWDMTCWRCPGWFTPPVATSLHSSATEYARRGRFHLAFPTTQGDYAEVVDGGLSPSDNAFHAYLTSFVVDGRRGGDAAPWDPSILCVNREQCSHHGNCINGRCLCDTGYEGHTCYLPFDPTYTMLPSRSIRVVANDIAPEQRLDKVLSSTHWGLVVAGLALACYGGYRMALHVMMTSDQSDKDN</sequence>
<evidence type="ECO:0000256" key="2">
    <source>
        <dbReference type="ARBA" id="ARBA00022741"/>
    </source>
</evidence>
<evidence type="ECO:0000313" key="9">
    <source>
        <dbReference type="EMBL" id="ETV89585.1"/>
    </source>
</evidence>
<dbReference type="Gene3D" id="3.30.470.20">
    <property type="entry name" value="ATP-grasp fold, B domain"/>
    <property type="match status" value="1"/>
</dbReference>
<dbReference type="OrthoDB" id="202825at2759"/>
<dbReference type="STRING" id="112090.W4HC80"/>
<reference evidence="9" key="1">
    <citation type="submission" date="2013-12" db="EMBL/GenBank/DDBJ databases">
        <title>The Genome Sequence of Aphanomyces astaci APO3.</title>
        <authorList>
            <consortium name="The Broad Institute Genomics Platform"/>
            <person name="Russ C."/>
            <person name="Tyler B."/>
            <person name="van West P."/>
            <person name="Dieguez-Uribeondo J."/>
            <person name="Young S.K."/>
            <person name="Zeng Q."/>
            <person name="Gargeya S."/>
            <person name="Fitzgerald M."/>
            <person name="Abouelleil A."/>
            <person name="Alvarado L."/>
            <person name="Chapman S.B."/>
            <person name="Gainer-Dewar J."/>
            <person name="Goldberg J."/>
            <person name="Griggs A."/>
            <person name="Gujja S."/>
            <person name="Hansen M."/>
            <person name="Howarth C."/>
            <person name="Imamovic A."/>
            <person name="Ireland A."/>
            <person name="Larimer J."/>
            <person name="McCowan C."/>
            <person name="Murphy C."/>
            <person name="Pearson M."/>
            <person name="Poon T.W."/>
            <person name="Priest M."/>
            <person name="Roberts A."/>
            <person name="Saif S."/>
            <person name="Shea T."/>
            <person name="Sykes S."/>
            <person name="Wortman J."/>
            <person name="Nusbaum C."/>
            <person name="Birren B."/>
        </authorList>
    </citation>
    <scope>NUCLEOTIDE SEQUENCE [LARGE SCALE GENOMIC DNA]</scope>
    <source>
        <strain evidence="9">APO3</strain>
    </source>
</reference>
<keyword evidence="6" id="KW-0732">Signal</keyword>
<evidence type="ECO:0000256" key="4">
    <source>
        <dbReference type="ARBA" id="ARBA00041448"/>
    </source>
</evidence>
<dbReference type="GO" id="GO:0015631">
    <property type="term" value="F:tubulin binding"/>
    <property type="evidence" value="ECO:0007669"/>
    <property type="project" value="TreeGrafter"/>
</dbReference>
<dbReference type="GO" id="GO:0005524">
    <property type="term" value="F:ATP binding"/>
    <property type="evidence" value="ECO:0007669"/>
    <property type="project" value="UniProtKB-KW"/>
</dbReference>
<evidence type="ECO:0000256" key="6">
    <source>
        <dbReference type="SAM" id="SignalP"/>
    </source>
</evidence>
<dbReference type="PROSITE" id="PS01186">
    <property type="entry name" value="EGF_2"/>
    <property type="match status" value="1"/>
</dbReference>
<dbReference type="AlphaFoldDB" id="W4HC80"/>
<dbReference type="GO" id="GO:0070740">
    <property type="term" value="F:tubulin-glutamic acid ligase activity"/>
    <property type="evidence" value="ECO:0007669"/>
    <property type="project" value="TreeGrafter"/>
</dbReference>
<dbReference type="InterPro" id="IPR004344">
    <property type="entry name" value="TTL/TTLL_fam"/>
</dbReference>
<dbReference type="PROSITE" id="PS51221">
    <property type="entry name" value="TTL"/>
    <property type="match status" value="1"/>
</dbReference>
<keyword evidence="2" id="KW-0547">Nucleotide-binding</keyword>
<gene>
    <name evidence="9" type="ORF">H257_00807</name>
</gene>
<evidence type="ECO:0000259" key="8">
    <source>
        <dbReference type="PROSITE" id="PS01186"/>
    </source>
</evidence>
<evidence type="ECO:0000259" key="7">
    <source>
        <dbReference type="PROSITE" id="PS00022"/>
    </source>
</evidence>